<dbReference type="SUPFAM" id="SSF53756">
    <property type="entry name" value="UDP-Glycosyltransferase/glycogen phosphorylase"/>
    <property type="match status" value="1"/>
</dbReference>
<keyword evidence="5" id="KW-1185">Reference proteome</keyword>
<keyword evidence="1" id="KW-0328">Glycosyltransferase</keyword>
<dbReference type="Pfam" id="PF00534">
    <property type="entry name" value="Glycos_transf_1"/>
    <property type="match status" value="1"/>
</dbReference>
<dbReference type="Gene3D" id="3.40.50.2000">
    <property type="entry name" value="Glycogen Phosphorylase B"/>
    <property type="match status" value="2"/>
</dbReference>
<dbReference type="InterPro" id="IPR001296">
    <property type="entry name" value="Glyco_trans_1"/>
</dbReference>
<accession>A0ABW9X6I9</accession>
<reference evidence="4 5" key="1">
    <citation type="journal article" date="2019" name="Nat. Med.">
        <title>A library of human gut bacterial isolates paired with longitudinal multiomics data enables mechanistic microbiome research.</title>
        <authorList>
            <person name="Poyet M."/>
            <person name="Groussin M."/>
            <person name="Gibbons S.M."/>
            <person name="Avila-Pacheco J."/>
            <person name="Jiang X."/>
            <person name="Kearney S.M."/>
            <person name="Perrotta A.R."/>
            <person name="Berdy B."/>
            <person name="Zhao S."/>
            <person name="Lieberman T.D."/>
            <person name="Swanson P.K."/>
            <person name="Smith M."/>
            <person name="Roesemann S."/>
            <person name="Alexander J.E."/>
            <person name="Rich S.A."/>
            <person name="Livny J."/>
            <person name="Vlamakis H."/>
            <person name="Clish C."/>
            <person name="Bullock K."/>
            <person name="Deik A."/>
            <person name="Scott J."/>
            <person name="Pierce K.A."/>
            <person name="Xavier R.J."/>
            <person name="Alm E.J."/>
        </authorList>
    </citation>
    <scope>NUCLEOTIDE SEQUENCE [LARGE SCALE GENOMIC DNA]</scope>
    <source>
        <strain evidence="4 5">BIOML-A1</strain>
    </source>
</reference>
<evidence type="ECO:0000259" key="3">
    <source>
        <dbReference type="Pfam" id="PF00534"/>
    </source>
</evidence>
<organism evidence="4 5">
    <name type="scientific">Blautia massiliensis</name>
    <name type="common">ex Durand et al. 2017</name>
    <dbReference type="NCBI Taxonomy" id="1737424"/>
    <lineage>
        <taxon>Bacteria</taxon>
        <taxon>Bacillati</taxon>
        <taxon>Bacillota</taxon>
        <taxon>Clostridia</taxon>
        <taxon>Lachnospirales</taxon>
        <taxon>Lachnospiraceae</taxon>
        <taxon>Blautia</taxon>
    </lineage>
</organism>
<dbReference type="Proteomes" id="UP000452293">
    <property type="component" value="Unassembled WGS sequence"/>
</dbReference>
<evidence type="ECO:0000313" key="5">
    <source>
        <dbReference type="Proteomes" id="UP000452293"/>
    </source>
</evidence>
<comment type="caution">
    <text evidence="4">The sequence shown here is derived from an EMBL/GenBank/DDBJ whole genome shotgun (WGS) entry which is preliminary data.</text>
</comment>
<proteinExistence type="predicted"/>
<keyword evidence="2" id="KW-0808">Transferase</keyword>
<sequence length="328" mass="38757">MYKELFLLGKKGQLKIGRIIDLFIYLSRSNYEMRKIKKSVELQKLKNAIFYSYRFEYQPYVAMLLRKELKTDNKIISRAHRYDLYEEFRKNKYIPCRELLIKNLDAVYPCSEDGTCYLQSRFPKYKNKIKTRFLGTLGCGQKKYNKEDELRIVSCSNVVPVKRLDLIVETLQHILDINIKWTHFGDGIMMNQIKEMSRELPENIKIDFRGNVKNSDLLEVYKNNQFDLFLNVSLSEGIPVSIMEALSFGIPCIATDVGGTKEIVIDGYNGWLLKKDFKEEQLVNIIRNYCNLNNEQILKLRECAYESWKEKYNAKKNYTTFVDKLQKI</sequence>
<evidence type="ECO:0000313" key="4">
    <source>
        <dbReference type="EMBL" id="MZL78675.1"/>
    </source>
</evidence>
<feature type="domain" description="Glycosyl transferase family 1" evidence="3">
    <location>
        <begin position="143"/>
        <end position="293"/>
    </location>
</feature>
<protein>
    <submittedName>
        <fullName evidence="4">Glycosyltransferase</fullName>
    </submittedName>
</protein>
<evidence type="ECO:0000256" key="1">
    <source>
        <dbReference type="ARBA" id="ARBA00022676"/>
    </source>
</evidence>
<evidence type="ECO:0000256" key="2">
    <source>
        <dbReference type="ARBA" id="ARBA00022679"/>
    </source>
</evidence>
<dbReference type="RefSeq" id="WP_153188162.1">
    <property type="nucleotide sequence ID" value="NZ_WWVW01000035.1"/>
</dbReference>
<dbReference type="EMBL" id="WWVW01000035">
    <property type="protein sequence ID" value="MZL78675.1"/>
    <property type="molecule type" value="Genomic_DNA"/>
</dbReference>
<name>A0ABW9X6I9_9FIRM</name>
<gene>
    <name evidence="4" type="ORF">GT718_15260</name>
</gene>
<dbReference type="PANTHER" id="PTHR12526:SF629">
    <property type="entry name" value="TEICHURONIC ACID BIOSYNTHESIS GLYCOSYLTRANSFERASE TUAH-RELATED"/>
    <property type="match status" value="1"/>
</dbReference>
<dbReference type="PANTHER" id="PTHR12526">
    <property type="entry name" value="GLYCOSYLTRANSFERASE"/>
    <property type="match status" value="1"/>
</dbReference>